<comment type="caution">
    <text evidence="2">The sequence shown here is derived from an EMBL/GenBank/DDBJ whole genome shotgun (WGS) entry which is preliminary data.</text>
</comment>
<feature type="compositionally biased region" description="Basic and acidic residues" evidence="1">
    <location>
        <begin position="567"/>
        <end position="576"/>
    </location>
</feature>
<feature type="compositionally biased region" description="Low complexity" evidence="1">
    <location>
        <begin position="865"/>
        <end position="886"/>
    </location>
</feature>
<feature type="compositionally biased region" description="Low complexity" evidence="1">
    <location>
        <begin position="956"/>
        <end position="975"/>
    </location>
</feature>
<gene>
    <name evidence="2" type="ORF">C8A05DRAFT_33571</name>
</gene>
<reference evidence="2" key="2">
    <citation type="submission" date="2023-05" db="EMBL/GenBank/DDBJ databases">
        <authorList>
            <consortium name="Lawrence Berkeley National Laboratory"/>
            <person name="Steindorff A."/>
            <person name="Hensen N."/>
            <person name="Bonometti L."/>
            <person name="Westerberg I."/>
            <person name="Brannstrom I.O."/>
            <person name="Guillou S."/>
            <person name="Cros-Aarteil S."/>
            <person name="Calhoun S."/>
            <person name="Haridas S."/>
            <person name="Kuo A."/>
            <person name="Mondo S."/>
            <person name="Pangilinan J."/>
            <person name="Riley R."/>
            <person name="Labutti K."/>
            <person name="Andreopoulos B."/>
            <person name="Lipzen A."/>
            <person name="Chen C."/>
            <person name="Yanf M."/>
            <person name="Daum C."/>
            <person name="Ng V."/>
            <person name="Clum A."/>
            <person name="Ohm R."/>
            <person name="Martin F."/>
            <person name="Silar P."/>
            <person name="Natvig D."/>
            <person name="Lalanne C."/>
            <person name="Gautier V."/>
            <person name="Ament-Velasquez S.L."/>
            <person name="Kruys A."/>
            <person name="Hutchinson M.I."/>
            <person name="Powell A.J."/>
            <person name="Barry K."/>
            <person name="Miller A.N."/>
            <person name="Grigoriev I.V."/>
            <person name="Debuchy R."/>
            <person name="Gladieux P."/>
            <person name="Thoren M.H."/>
            <person name="Johannesson H."/>
        </authorList>
    </citation>
    <scope>NUCLEOTIDE SEQUENCE</scope>
    <source>
        <strain evidence="2">CBS 103.79</strain>
    </source>
</reference>
<accession>A0AAN6MLN6</accession>
<feature type="compositionally biased region" description="Basic and acidic residues" evidence="1">
    <location>
        <begin position="685"/>
        <end position="699"/>
    </location>
</feature>
<feature type="compositionally biased region" description="Acidic residues" evidence="1">
    <location>
        <begin position="672"/>
        <end position="681"/>
    </location>
</feature>
<feature type="compositionally biased region" description="Basic and acidic residues" evidence="1">
    <location>
        <begin position="616"/>
        <end position="642"/>
    </location>
</feature>
<dbReference type="EMBL" id="MU855491">
    <property type="protein sequence ID" value="KAK3902730.1"/>
    <property type="molecule type" value="Genomic_DNA"/>
</dbReference>
<feature type="region of interest" description="Disordered" evidence="1">
    <location>
        <begin position="1"/>
        <end position="36"/>
    </location>
</feature>
<feature type="compositionally biased region" description="Acidic residues" evidence="1">
    <location>
        <begin position="14"/>
        <end position="33"/>
    </location>
</feature>
<keyword evidence="3" id="KW-1185">Reference proteome</keyword>
<proteinExistence type="predicted"/>
<sequence length="1061" mass="115147">MPSTDSSGYSSSQDEYDDEFDDDYDDELYEEDSPPNKDVMVRLTLDVQEDWDDSLEEFCRLRRLGLVKEAKKHFLSTLEHVSSVPYVRVQYAEMLQLSGDYKGFQNLDFPPEFPPNAWEETIDDRSRAKLVVNYILLDLLSQRPSTDYLQRAWAIVRNTLNALTAETFFGSTEGSVWDFKDLFLAAVSVFGWQETLASFFETTHLPRVLDTIQRDWSQPDYDESSVMCLLDIFTSLIIEDHSHGMTPRNSLLIHYAGGLAESAERHNSELMRSRPFIQWFLASSLHELEAPPEHFDGVRLEHCGGLKLDRGAGVQLPIYIPTRHSARPHWGMFSFRSTPERRRAIEIAIRAADELGDYSLQATAIKLLILQSQDPRPWLETLGRLQLETQGDREGYLATCLSKHLIATDPGEQAALLRELERPSGTGSGLDFERCENSSLIWTWSIIRVLLAQKHGEGASVASDQGGPSPFTGSGLRVDGSRLPQEVAEFTRSKLGIPVLWTTEPLPVAESNVRNNDVQASQWPGSWTGALEQENPFMLRNPAAMDSVNPAVEVKDWPSTWYEGATRGEKGVHRGSADPNLGNAEGQGQRSSPTEPEKRQDDGNDQAGPSTTQRPGQKEDGKDPNKTNDGSSKETIDGEHGGARAAVPKTSADGGMESTARDGGMRKTGILEELENCEDSYESPAPKDRAASSEVEKQPHVTVENGVTKLNFPSDLLEGSGMTILLTDKKDPQHLKAFIVEKGGIFETIASGGGDGRDHRRRRRRRPLLSRPSSSAATAHDQGKSEFNIRTRSVYFDAEGSSSDATVKRHPPPHQGSRSTSRNASRSTSRSTSRPAARQKGKEREQSGAAHRAGGGDHADGQGGASSQEQQQQQQQQQQPTPETAQASEPAPGTDDDPWAAFFQGMPMARRKRKAGMEVLAGGGKTAPEAPGAVVDGNGTRSGAEPPTTAEGSRDAANPPTRGAAAAPEAAAPAENKSDDDDDDGATGEKKDRGGGEGQGKGEEGKGTGRDGSRADAGADGDSDADDGGIPPRAPSPPARPTLGSSDAAGAKGKEKTGPVI</sequence>
<dbReference type="AlphaFoldDB" id="A0AAN6MLN6"/>
<feature type="region of interest" description="Disordered" evidence="1">
    <location>
        <begin position="459"/>
        <end position="478"/>
    </location>
</feature>
<reference evidence="2" key="1">
    <citation type="journal article" date="2023" name="Mol. Phylogenet. Evol.">
        <title>Genome-scale phylogeny and comparative genomics of the fungal order Sordariales.</title>
        <authorList>
            <person name="Hensen N."/>
            <person name="Bonometti L."/>
            <person name="Westerberg I."/>
            <person name="Brannstrom I.O."/>
            <person name="Guillou S."/>
            <person name="Cros-Aarteil S."/>
            <person name="Calhoun S."/>
            <person name="Haridas S."/>
            <person name="Kuo A."/>
            <person name="Mondo S."/>
            <person name="Pangilinan J."/>
            <person name="Riley R."/>
            <person name="LaButti K."/>
            <person name="Andreopoulos B."/>
            <person name="Lipzen A."/>
            <person name="Chen C."/>
            <person name="Yan M."/>
            <person name="Daum C."/>
            <person name="Ng V."/>
            <person name="Clum A."/>
            <person name="Steindorff A."/>
            <person name="Ohm R.A."/>
            <person name="Martin F."/>
            <person name="Silar P."/>
            <person name="Natvig D.O."/>
            <person name="Lalanne C."/>
            <person name="Gautier V."/>
            <person name="Ament-Velasquez S.L."/>
            <person name="Kruys A."/>
            <person name="Hutchinson M.I."/>
            <person name="Powell A.J."/>
            <person name="Barry K."/>
            <person name="Miller A.N."/>
            <person name="Grigoriev I.V."/>
            <person name="Debuchy R."/>
            <person name="Gladieux P."/>
            <person name="Hiltunen Thoren M."/>
            <person name="Johannesson H."/>
        </authorList>
    </citation>
    <scope>NUCLEOTIDE SEQUENCE</scope>
    <source>
        <strain evidence="2">CBS 103.79</strain>
    </source>
</reference>
<evidence type="ECO:0000256" key="1">
    <source>
        <dbReference type="SAM" id="MobiDB-lite"/>
    </source>
</evidence>
<dbReference type="Proteomes" id="UP001303889">
    <property type="component" value="Unassembled WGS sequence"/>
</dbReference>
<feature type="compositionally biased region" description="Basic residues" evidence="1">
    <location>
        <begin position="759"/>
        <end position="768"/>
    </location>
</feature>
<feature type="compositionally biased region" description="Low complexity" evidence="1">
    <location>
        <begin position="1"/>
        <end position="13"/>
    </location>
</feature>
<feature type="compositionally biased region" description="Basic and acidic residues" evidence="1">
    <location>
        <begin position="987"/>
        <end position="1014"/>
    </location>
</feature>
<organism evidence="2 3">
    <name type="scientific">Staphylotrichum tortipilum</name>
    <dbReference type="NCBI Taxonomy" id="2831512"/>
    <lineage>
        <taxon>Eukaryota</taxon>
        <taxon>Fungi</taxon>
        <taxon>Dikarya</taxon>
        <taxon>Ascomycota</taxon>
        <taxon>Pezizomycotina</taxon>
        <taxon>Sordariomycetes</taxon>
        <taxon>Sordariomycetidae</taxon>
        <taxon>Sordariales</taxon>
        <taxon>Chaetomiaceae</taxon>
        <taxon>Staphylotrichum</taxon>
    </lineage>
</organism>
<name>A0AAN6MLN6_9PEZI</name>
<feature type="compositionally biased region" description="Low complexity" evidence="1">
    <location>
        <begin position="817"/>
        <end position="838"/>
    </location>
</feature>
<protein>
    <submittedName>
        <fullName evidence="2">Uncharacterized protein</fullName>
    </submittedName>
</protein>
<feature type="compositionally biased region" description="Basic and acidic residues" evidence="1">
    <location>
        <begin position="1052"/>
        <end position="1061"/>
    </location>
</feature>
<feature type="region of interest" description="Disordered" evidence="1">
    <location>
        <begin position="567"/>
        <end position="700"/>
    </location>
</feature>
<feature type="region of interest" description="Disordered" evidence="1">
    <location>
        <begin position="748"/>
        <end position="1061"/>
    </location>
</feature>
<evidence type="ECO:0000313" key="3">
    <source>
        <dbReference type="Proteomes" id="UP001303889"/>
    </source>
</evidence>
<evidence type="ECO:0000313" key="2">
    <source>
        <dbReference type="EMBL" id="KAK3902730.1"/>
    </source>
</evidence>